<keyword evidence="16" id="KW-0040">ANK repeat</keyword>
<dbReference type="GO" id="GO:0016042">
    <property type="term" value="P:lipid catabolic process"/>
    <property type="evidence" value="ECO:0007669"/>
    <property type="project" value="UniProtKB-KW"/>
</dbReference>
<dbReference type="CDD" id="cd00275">
    <property type="entry name" value="C2_PLC_like"/>
    <property type="match status" value="1"/>
</dbReference>
<dbReference type="InterPro" id="IPR001711">
    <property type="entry name" value="PLipase_C_Pinositol-sp_Y"/>
</dbReference>
<dbReference type="InterPro" id="IPR042531">
    <property type="entry name" value="PLC-beta_C_sf"/>
</dbReference>
<evidence type="ECO:0000313" key="23">
    <source>
        <dbReference type="EMBL" id="KAK3516556.1"/>
    </source>
</evidence>
<feature type="region of interest" description="Disordered" evidence="19">
    <location>
        <begin position="1039"/>
        <end position="1113"/>
    </location>
</feature>
<evidence type="ECO:0000259" key="20">
    <source>
        <dbReference type="PROSITE" id="PS50004"/>
    </source>
</evidence>
<feature type="compositionally biased region" description="Basic and acidic residues" evidence="19">
    <location>
        <begin position="1725"/>
        <end position="1739"/>
    </location>
</feature>
<keyword evidence="11" id="KW-0472">Membrane</keyword>
<dbReference type="Pfam" id="PF00078">
    <property type="entry name" value="RVT_1"/>
    <property type="match status" value="1"/>
</dbReference>
<dbReference type="EC" id="3.1.4.11" evidence="17"/>
<feature type="compositionally biased region" description="Basic and acidic residues" evidence="19">
    <location>
        <begin position="1064"/>
        <end position="1078"/>
    </location>
</feature>
<keyword evidence="8 17" id="KW-0442">Lipid degradation</keyword>
<gene>
    <name evidence="23" type="ORF">QTP70_022055</name>
</gene>
<feature type="compositionally biased region" description="Polar residues" evidence="19">
    <location>
        <begin position="1710"/>
        <end position="1724"/>
    </location>
</feature>
<dbReference type="Gene3D" id="1.10.238.10">
    <property type="entry name" value="EF-hand"/>
    <property type="match status" value="1"/>
</dbReference>
<feature type="compositionally biased region" description="Basic and acidic residues" evidence="19">
    <location>
        <begin position="1042"/>
        <end position="1052"/>
    </location>
</feature>
<evidence type="ECO:0000259" key="22">
    <source>
        <dbReference type="PROSITE" id="PS50878"/>
    </source>
</evidence>
<feature type="region of interest" description="Disordered" evidence="19">
    <location>
        <begin position="1496"/>
        <end position="1541"/>
    </location>
</feature>
<dbReference type="SMART" id="SM00149">
    <property type="entry name" value="PLCYc"/>
    <property type="match status" value="1"/>
</dbReference>
<dbReference type="SUPFAM" id="SSF51695">
    <property type="entry name" value="PLC-like phosphodiesterases"/>
    <property type="match status" value="2"/>
</dbReference>
<evidence type="ECO:0000256" key="7">
    <source>
        <dbReference type="ARBA" id="ARBA00022837"/>
    </source>
</evidence>
<evidence type="ECO:0000256" key="5">
    <source>
        <dbReference type="ARBA" id="ARBA00022553"/>
    </source>
</evidence>
<dbReference type="Pfam" id="PF22631">
    <property type="entry name" value="PLCB1-4-like_EFh"/>
    <property type="match status" value="1"/>
</dbReference>
<dbReference type="SUPFAM" id="SSF48403">
    <property type="entry name" value="Ankyrin repeat"/>
    <property type="match status" value="1"/>
</dbReference>
<dbReference type="Pfam" id="PF00388">
    <property type="entry name" value="PI-PLC-X"/>
    <property type="match status" value="1"/>
</dbReference>
<dbReference type="SUPFAM" id="SSF47473">
    <property type="entry name" value="EF-hand"/>
    <property type="match status" value="1"/>
</dbReference>
<comment type="similarity">
    <text evidence="3">Belongs to the beta type-B retroviral polymerase family. HERV class-II K(HML-2) pol subfamily.</text>
</comment>
<feature type="region of interest" description="Disordered" evidence="19">
    <location>
        <begin position="2012"/>
        <end position="2041"/>
    </location>
</feature>
<dbReference type="InterPro" id="IPR053945">
    <property type="entry name" value="PLCB1-4-like_EFh"/>
</dbReference>
<dbReference type="SUPFAM" id="SSF56672">
    <property type="entry name" value="DNA/RNA polymerases"/>
    <property type="match status" value="1"/>
</dbReference>
<feature type="domain" description="C2" evidence="20">
    <location>
        <begin position="1312"/>
        <end position="1439"/>
    </location>
</feature>
<evidence type="ECO:0000256" key="13">
    <source>
        <dbReference type="ARBA" id="ARBA00023674"/>
    </source>
</evidence>
<dbReference type="InterPro" id="IPR000477">
    <property type="entry name" value="RT_dom"/>
</dbReference>
<feature type="compositionally biased region" description="Acidic residues" evidence="19">
    <location>
        <begin position="1079"/>
        <end position="1100"/>
    </location>
</feature>
<feature type="compositionally biased region" description="Polar residues" evidence="19">
    <location>
        <begin position="1511"/>
        <end position="1535"/>
    </location>
</feature>
<dbReference type="GO" id="GO:0048015">
    <property type="term" value="P:phosphatidylinositol-mediated signaling"/>
    <property type="evidence" value="ECO:0007669"/>
    <property type="project" value="TreeGrafter"/>
</dbReference>
<evidence type="ECO:0000256" key="15">
    <source>
        <dbReference type="ARBA" id="ARBA00055176"/>
    </source>
</evidence>
<dbReference type="Proteomes" id="UP001274896">
    <property type="component" value="Unassembled WGS sequence"/>
</dbReference>
<dbReference type="CDD" id="cd13361">
    <property type="entry name" value="PH_PLC_beta"/>
    <property type="match status" value="1"/>
</dbReference>
<evidence type="ECO:0000256" key="2">
    <source>
        <dbReference type="ARBA" id="ARBA00004236"/>
    </source>
</evidence>
<evidence type="ECO:0000259" key="21">
    <source>
        <dbReference type="PROSITE" id="PS50008"/>
    </source>
</evidence>
<dbReference type="SMART" id="SM00248">
    <property type="entry name" value="ANK"/>
    <property type="match status" value="4"/>
</dbReference>
<dbReference type="Pfam" id="PF00168">
    <property type="entry name" value="C2"/>
    <property type="match status" value="1"/>
</dbReference>
<keyword evidence="12" id="KW-0807">Transducer</keyword>
<dbReference type="InterPro" id="IPR014815">
    <property type="entry name" value="PLC-beta_C"/>
</dbReference>
<dbReference type="PROSITE" id="PS50004">
    <property type="entry name" value="C2"/>
    <property type="match status" value="1"/>
</dbReference>
<feature type="domain" description="PI-PLC Y-box" evidence="21">
    <location>
        <begin position="1137"/>
        <end position="1311"/>
    </location>
</feature>
<dbReference type="Gene3D" id="1.25.40.20">
    <property type="entry name" value="Ankyrin repeat-containing domain"/>
    <property type="match status" value="1"/>
</dbReference>
<keyword evidence="4" id="KW-1003">Cell membrane</keyword>
<evidence type="ECO:0000256" key="6">
    <source>
        <dbReference type="ARBA" id="ARBA00022801"/>
    </source>
</evidence>
<dbReference type="GO" id="GO:0005886">
    <property type="term" value="C:plasma membrane"/>
    <property type="evidence" value="ECO:0007669"/>
    <property type="project" value="UniProtKB-SubCell"/>
</dbReference>
<keyword evidence="6 17" id="KW-0378">Hydrolase</keyword>
<feature type="region of interest" description="Disordered" evidence="19">
    <location>
        <begin position="1708"/>
        <end position="1740"/>
    </location>
</feature>
<evidence type="ECO:0000256" key="12">
    <source>
        <dbReference type="ARBA" id="ARBA00023224"/>
    </source>
</evidence>
<comment type="cofactor">
    <cofactor evidence="1">
        <name>Ca(2+)</name>
        <dbReference type="ChEBI" id="CHEBI:29108"/>
    </cofactor>
</comment>
<feature type="domain" description="Reverse transcriptase" evidence="22">
    <location>
        <begin position="798"/>
        <end position="1024"/>
    </location>
</feature>
<dbReference type="FunFam" id="2.30.29.240:FF:000001">
    <property type="entry name" value="1-phosphatidylinositol 4,5-bisphosphate phosphodiesterase"/>
    <property type="match status" value="1"/>
</dbReference>
<proteinExistence type="inferred from homology"/>
<dbReference type="InterPro" id="IPR000909">
    <property type="entry name" value="PLipase_C_PInositol-sp_X_dom"/>
</dbReference>
<keyword evidence="10 17" id="KW-0443">Lipid metabolism</keyword>
<evidence type="ECO:0000256" key="14">
    <source>
        <dbReference type="ARBA" id="ARBA00023726"/>
    </source>
</evidence>
<feature type="repeat" description="ANK" evidence="16">
    <location>
        <begin position="1898"/>
        <end position="1930"/>
    </location>
</feature>
<keyword evidence="5" id="KW-0597">Phosphoprotein</keyword>
<keyword evidence="18" id="KW-0175">Coiled coil</keyword>
<evidence type="ECO:0000256" key="18">
    <source>
        <dbReference type="SAM" id="Coils"/>
    </source>
</evidence>
<dbReference type="SMART" id="SM00148">
    <property type="entry name" value="PLCXc"/>
    <property type="match status" value="1"/>
</dbReference>
<dbReference type="InterPro" id="IPR035892">
    <property type="entry name" value="C2_domain_sf"/>
</dbReference>
<evidence type="ECO:0000256" key="19">
    <source>
        <dbReference type="SAM" id="MobiDB-lite"/>
    </source>
</evidence>
<dbReference type="PANTHER" id="PTHR10336">
    <property type="entry name" value="PHOSPHOINOSITIDE-SPECIFIC PHOSPHOLIPASE C FAMILY PROTEIN"/>
    <property type="match status" value="1"/>
</dbReference>
<dbReference type="InterPro" id="IPR002110">
    <property type="entry name" value="Ankyrin_rpt"/>
</dbReference>
<sequence length="2059" mass="234813">MGWEKAGGAQAIVSGGDTREEWVACCGLGCQERQGSSQLVFPECDGRCGWLGLSARPAQRQCVGGELVLDNPAVEAMTKSYEFNWQKYVPDFLQEGAVFDRFDEKLAFDMAISVEINLTWLSQSEIECDPLLQLHSQLSSCHWNKQLPLLSDPFVFESGCLFKIDEFGFFLTWKSDGKEGQVLECSLINSVRTGAVPKDPKIVASLEAAGRSEADLEGCVICVCSGPDLVNLSFMYMVADSTDTAKKWMDGLKSVIHNFKANNVCPMTCLKKHWMRLSFLTNINGKIPVRGITRTFGSGKTEKGIFQALKELGLPSGKNDEIEHSVFTFDVFYALTQKICPRTDIEELFKKINGDKSDYLTVDQLVSFLNENQRDPRLNEILFPFYDPKRVMQIIEKYERDEDLKKKGRMSSDGFCRYLMSDENAPVFLDRLDLCQDMDQSLAHYFISSSHNTYLTGRQFGGKSSVEMYRQVLLSGCRCVELDCWDGKGEDQEPIITHGKAMCTDILFKDVIQAIRETAFVTSEYPVILSFENHCSKTQQYKMAKYCEDIFGDLLLKQPLEGFPVRDLLNHHSHTIYQRPRVCAMIEPGRALPSPNDLKRKILIKNKRLKPEVEQKQLESFKRHMEAGEMSVQAGEDENEEDIENGCELQEKERFWSELDEVMESIPTGERVVIGADFNGHVGEGNRGDEEVMGKFGVKERNLEGQMVVDFGCDMAVVNTYFQKREEHRVTYKSGDREEKTKWWKLKKEECCEEFRQKLRQALGGQVVLPDDWETTAEVIRKTGRKVVGVSSGRRKEDKETWWWNEEVQDSVQRKRLAKKKWDMDRTEENRQEYKELQRRVKREVSKAKQKAYDELYTRLDTREGEKDLYRVPREELWYCMRKSGVAEKYVRVVQDMYERSRTVVRCAVGQTEEFKVEVGLHQGLALSPFLFAIVMDQLAEEVRQESPWTMMFADDIVICSESREQVEENLERWRFALERRGMKVSRSKTEYTCVNETEGSGAVRLQGEEVKKVQEFKYLGSTVQSNGECGKEAIKRVQAADSKDINSEAKTRNNIPSEEPSEQDTHENSVKKNKITDDETTEISEATEADATDVSEASDLDNKKKGVDTAEDADAEQQLIASYKYEGATTNIHPYLSAMVNYAQPVKFQSFEIAEEKNIHHNMSSFNESVGLGYLKTNAIEFVKYPFASKNMEDMDRPMYSYNKRQMSRIYPKGGRVDSSNYMPQIFWNAGCQMVSLNFQSPVSSGIVSDDSLLSCWQMDITQNNKPVCGSLVVKVLDYCLEDYLAMQLNQGKFEYNGACGYLLKPDFMRRSDRMFDPFSETPVDGVIAATCSVQVFSGQFLSDKKIGTYVEVDMYGLPTDTIRKEFRTRMVMNNGLNPAYNEEPFVFRKVILPELAVLRIAVYDDNNKLIGQRILPLDGLQAGYRHISLRNEGNKPLSLPTIFCNIVLKTYVPDGFGAIVDALSDPKKFLSIAEKRADQMRALGIETSDIADVPNEMSKNDKKGKVNQVKANVTPQTSSDMGQTYSSTQNNSSETKKDSALVNQVTIEDLKQMKTYIKLIKKQQKELNTLKKRHAKDHNAMQKSHCTQVDKMVAQHDKEKFTLEKLLEKAIKKKGENNCSELKKEIAVKVETLTSDHKAKVKDIVAQQTKEWSEMIDSHSTEEQEMKDAHVTQQCEHLKKLLSTVQEQQTLQLKLIHERQSKEMKANQAKTSMENSKAISQDKSIKNKAERERRVRELNSSNTKKFLEERKRLAMKHSKEMEQLQKSQREQLEKLEKFIEQKLQSPQMVLGSPWKRHSAAVIKRLLHSEQSVMLKVSEKSDSKTDTKILLDAISKDKMHLARFILDALDGKIVDSKSDGELTPLISTVFLPDSRSRAKFMTLLLQRGANVNQQDECGRTALSYACEKGYLDAVKMLVKNNADPEMVDAWGNTALMYAAVAGHSLVVEFLVKAFKRLGLQIDRQNKVGNSAVEVARYLGHAECLSALMSNSKKAPDQDALDERFALLRANEGEDTNAVKEKSSEVSDTHQSKSSSRRKYPNLWSRMMSMDSIEELERE</sequence>
<feature type="coiled-coil region" evidence="18">
    <location>
        <begin position="817"/>
        <end position="851"/>
    </location>
</feature>
<evidence type="ECO:0000256" key="10">
    <source>
        <dbReference type="ARBA" id="ARBA00023098"/>
    </source>
</evidence>
<evidence type="ECO:0000256" key="3">
    <source>
        <dbReference type="ARBA" id="ARBA00010879"/>
    </source>
</evidence>
<dbReference type="FunFam" id="1.10.238.10:FF:000024">
    <property type="entry name" value="1-phosphatidylinositol 4,5-bisphosphate phosphodiesterase"/>
    <property type="match status" value="1"/>
</dbReference>
<dbReference type="Pfam" id="PF00387">
    <property type="entry name" value="PI-PLC-Y"/>
    <property type="match status" value="1"/>
</dbReference>
<dbReference type="InterPro" id="IPR017946">
    <property type="entry name" value="PLC-like_Pdiesterase_TIM-brl"/>
</dbReference>
<evidence type="ECO:0000256" key="9">
    <source>
        <dbReference type="ARBA" id="ARBA00022990"/>
    </source>
</evidence>
<dbReference type="InterPro" id="IPR043502">
    <property type="entry name" value="DNA/RNA_pol_sf"/>
</dbReference>
<dbReference type="Pfam" id="PF12796">
    <property type="entry name" value="Ank_2"/>
    <property type="match status" value="1"/>
</dbReference>
<dbReference type="PANTHER" id="PTHR10336:SF36">
    <property type="entry name" value="1-PHOSPHATIDYLINOSITOL 4,5-BISPHOSPHATE PHOSPHODIESTERASE BETA-4"/>
    <property type="match status" value="1"/>
</dbReference>
<dbReference type="PROSITE" id="PS50008">
    <property type="entry name" value="PIPLC_Y_DOMAIN"/>
    <property type="match status" value="1"/>
</dbReference>
<evidence type="ECO:0000256" key="16">
    <source>
        <dbReference type="PROSITE-ProRule" id="PRU00023"/>
    </source>
</evidence>
<dbReference type="SMART" id="SM00239">
    <property type="entry name" value="C2"/>
    <property type="match status" value="1"/>
</dbReference>
<dbReference type="FunFam" id="2.60.40.150:FF:000008">
    <property type="entry name" value="1-phosphatidylinositol 4,5-bisphosphate phosphodiesterase"/>
    <property type="match status" value="1"/>
</dbReference>
<dbReference type="GO" id="GO:0046488">
    <property type="term" value="P:phosphatidylinositol metabolic process"/>
    <property type="evidence" value="ECO:0007669"/>
    <property type="project" value="TreeGrafter"/>
</dbReference>
<dbReference type="PRINTS" id="PR00390">
    <property type="entry name" value="PHPHLIPASEC"/>
</dbReference>
<comment type="caution">
    <text evidence="23">The sequence shown here is derived from an EMBL/GenBank/DDBJ whole genome shotgun (WGS) entry which is preliminary data.</text>
</comment>
<dbReference type="PROSITE" id="PS50088">
    <property type="entry name" value="ANK_REPEAT"/>
    <property type="match status" value="1"/>
</dbReference>
<dbReference type="Gene3D" id="1.20.1230.10">
    <property type="entry name" value="Phospholipase C beta, distal C-terminal domain"/>
    <property type="match status" value="1"/>
</dbReference>
<dbReference type="InterPro" id="IPR036770">
    <property type="entry name" value="Ankyrin_rpt-contain_sf"/>
</dbReference>
<accession>A0AAE0UTB1</accession>
<dbReference type="PROSITE" id="PS50878">
    <property type="entry name" value="RT_POL"/>
    <property type="match status" value="1"/>
</dbReference>
<dbReference type="InterPro" id="IPR011992">
    <property type="entry name" value="EF-hand-dom_pair"/>
</dbReference>
<dbReference type="SUPFAM" id="SSF50729">
    <property type="entry name" value="PH domain-like"/>
    <property type="match status" value="1"/>
</dbReference>
<dbReference type="EMBL" id="JAUCMX010000019">
    <property type="protein sequence ID" value="KAK3516556.1"/>
    <property type="molecule type" value="Genomic_DNA"/>
</dbReference>
<dbReference type="Gene3D" id="3.30.70.270">
    <property type="match status" value="1"/>
</dbReference>
<dbReference type="Pfam" id="PF08703">
    <property type="entry name" value="PLC-beta_C"/>
    <property type="match status" value="1"/>
</dbReference>
<keyword evidence="24" id="KW-1185">Reference proteome</keyword>
<comment type="subcellular location">
    <subcellularLocation>
        <location evidence="2">Cell membrane</location>
    </subcellularLocation>
</comment>
<evidence type="ECO:0000256" key="1">
    <source>
        <dbReference type="ARBA" id="ARBA00001913"/>
    </source>
</evidence>
<dbReference type="InterPro" id="IPR043128">
    <property type="entry name" value="Rev_trsase/Diguanyl_cyclase"/>
</dbReference>
<comment type="function">
    <text evidence="15">Activated phosphatidylinositol-specific phospholipase C enzymes catalyze the production of the second messenger molecules diacylglycerol (DAG) and inositol 1,4,5-trisphosphate (IP3) involved in G-protein coupled receptor signaling pathways. PLCB4 is a direct effector of the endothelin receptor signaling pathway that plays an essential role in lower jaw and middle ear structures development.</text>
</comment>
<protein>
    <recommendedName>
        <fullName evidence="17">Phosphoinositide phospholipase C</fullName>
        <ecNumber evidence="17">3.1.4.11</ecNumber>
    </recommendedName>
</protein>
<comment type="catalytic activity">
    <reaction evidence="13">
        <text>a 1,2-diacyl-sn-glycero-3-phospho-(1D-myo-inositol-4,5-bisphosphate) + H2O = 1D-myo-inositol 1,4,5-trisphosphate + a 1,2-diacyl-sn-glycerol + H(+)</text>
        <dbReference type="Rhea" id="RHEA:33179"/>
        <dbReference type="ChEBI" id="CHEBI:15377"/>
        <dbReference type="ChEBI" id="CHEBI:15378"/>
        <dbReference type="ChEBI" id="CHEBI:17815"/>
        <dbReference type="ChEBI" id="CHEBI:58456"/>
        <dbReference type="ChEBI" id="CHEBI:203600"/>
        <dbReference type="EC" id="3.1.4.11"/>
    </reaction>
    <physiologicalReaction direction="left-to-right" evidence="13">
        <dbReference type="Rhea" id="RHEA:33180"/>
    </physiologicalReaction>
</comment>
<evidence type="ECO:0000256" key="11">
    <source>
        <dbReference type="ARBA" id="ARBA00023136"/>
    </source>
</evidence>
<organism evidence="23 24">
    <name type="scientific">Hemibagrus guttatus</name>
    <dbReference type="NCBI Taxonomy" id="175788"/>
    <lineage>
        <taxon>Eukaryota</taxon>
        <taxon>Metazoa</taxon>
        <taxon>Chordata</taxon>
        <taxon>Craniata</taxon>
        <taxon>Vertebrata</taxon>
        <taxon>Euteleostomi</taxon>
        <taxon>Actinopterygii</taxon>
        <taxon>Neopterygii</taxon>
        <taxon>Teleostei</taxon>
        <taxon>Ostariophysi</taxon>
        <taxon>Siluriformes</taxon>
        <taxon>Bagridae</taxon>
        <taxon>Hemibagrus</taxon>
    </lineage>
</organism>
<dbReference type="Pfam" id="PF17787">
    <property type="entry name" value="PH_14"/>
    <property type="match status" value="1"/>
</dbReference>
<dbReference type="Gene3D" id="3.20.20.190">
    <property type="entry name" value="Phosphatidylinositol (PI) phosphodiesterase"/>
    <property type="match status" value="2"/>
</dbReference>
<evidence type="ECO:0000313" key="24">
    <source>
        <dbReference type="Proteomes" id="UP001274896"/>
    </source>
</evidence>
<dbReference type="InterPro" id="IPR000008">
    <property type="entry name" value="C2_dom"/>
</dbReference>
<dbReference type="InterPro" id="IPR037862">
    <property type="entry name" value="PLC-beta_PH"/>
</dbReference>
<keyword evidence="7" id="KW-0106">Calcium</keyword>
<feature type="non-terminal residue" evidence="23">
    <location>
        <position position="2059"/>
    </location>
</feature>
<dbReference type="CDD" id="cd16211">
    <property type="entry name" value="EFh_PI-PLCbeta4"/>
    <property type="match status" value="1"/>
</dbReference>
<reference evidence="23" key="1">
    <citation type="submission" date="2023-06" db="EMBL/GenBank/DDBJ databases">
        <title>Male Hemibagrus guttatus genome.</title>
        <authorList>
            <person name="Bian C."/>
        </authorList>
    </citation>
    <scope>NUCLEOTIDE SEQUENCE</scope>
    <source>
        <strain evidence="23">Male_cb2023</strain>
        <tissue evidence="23">Muscle</tissue>
    </source>
</reference>
<dbReference type="SUPFAM" id="SSF69989">
    <property type="entry name" value="C-terminal domain of PLC-beta"/>
    <property type="match status" value="1"/>
</dbReference>
<dbReference type="CDD" id="cd08591">
    <property type="entry name" value="PI-PLCc_beta"/>
    <property type="match status" value="1"/>
</dbReference>
<dbReference type="GO" id="GO:0005509">
    <property type="term" value="F:calcium ion binding"/>
    <property type="evidence" value="ECO:0007669"/>
    <property type="project" value="InterPro"/>
</dbReference>
<evidence type="ECO:0000256" key="4">
    <source>
        <dbReference type="ARBA" id="ARBA00022475"/>
    </source>
</evidence>
<feature type="compositionally biased region" description="Basic and acidic residues" evidence="19">
    <location>
        <begin position="2017"/>
        <end position="2031"/>
    </location>
</feature>
<dbReference type="FunFam" id="1.20.1230.10:FF:000002">
    <property type="entry name" value="1-phosphatidylinositol 4,5-bisphosphate phosphodiesterase"/>
    <property type="match status" value="1"/>
</dbReference>
<dbReference type="PROSITE" id="PS50297">
    <property type="entry name" value="ANK_REP_REGION"/>
    <property type="match status" value="1"/>
</dbReference>
<evidence type="ECO:0000256" key="8">
    <source>
        <dbReference type="ARBA" id="ARBA00022963"/>
    </source>
</evidence>
<dbReference type="InterPro" id="IPR001192">
    <property type="entry name" value="PI-PLC_fam"/>
</dbReference>
<dbReference type="GO" id="GO:0051209">
    <property type="term" value="P:release of sequestered calcium ion into cytosol"/>
    <property type="evidence" value="ECO:0007669"/>
    <property type="project" value="TreeGrafter"/>
</dbReference>
<dbReference type="Gene3D" id="2.30.29.240">
    <property type="match status" value="1"/>
</dbReference>
<dbReference type="PROSITE" id="PS50007">
    <property type="entry name" value="PIPLC_X_DOMAIN"/>
    <property type="match status" value="1"/>
</dbReference>
<keyword evidence="9" id="KW-0007">Acetylation</keyword>
<feature type="coiled-coil region" evidence="18">
    <location>
        <begin position="1749"/>
        <end position="1783"/>
    </location>
</feature>
<dbReference type="SUPFAM" id="SSF49562">
    <property type="entry name" value="C2 domain (Calcium/lipid-binding domain, CaLB)"/>
    <property type="match status" value="1"/>
</dbReference>
<dbReference type="Gene3D" id="2.60.40.150">
    <property type="entry name" value="C2 domain"/>
    <property type="match status" value="1"/>
</dbReference>
<dbReference type="GO" id="GO:0004435">
    <property type="term" value="F:phosphatidylinositol-4,5-bisphosphate phospholipase C activity"/>
    <property type="evidence" value="ECO:0007669"/>
    <property type="project" value="UniProtKB-EC"/>
</dbReference>
<evidence type="ECO:0000256" key="17">
    <source>
        <dbReference type="RuleBase" id="RU361133"/>
    </source>
</evidence>
<comment type="catalytic activity">
    <reaction evidence="14">
        <text>a 1,2-diacyl-sn-glycero-3-phospho-(1D-myo-inositol) + H2O = 1D-myo-inositol 1-phosphate + a 1,2-diacyl-sn-glycerol + H(+)</text>
        <dbReference type="Rhea" id="RHEA:43484"/>
        <dbReference type="ChEBI" id="CHEBI:15377"/>
        <dbReference type="ChEBI" id="CHEBI:15378"/>
        <dbReference type="ChEBI" id="CHEBI:17815"/>
        <dbReference type="ChEBI" id="CHEBI:57880"/>
        <dbReference type="ChEBI" id="CHEBI:58433"/>
    </reaction>
    <physiologicalReaction direction="left-to-right" evidence="14">
        <dbReference type="Rhea" id="RHEA:43485"/>
    </physiologicalReaction>
</comment>
<name>A0AAE0UTB1_9TELE</name>